<evidence type="ECO:0000256" key="4">
    <source>
        <dbReference type="ARBA" id="ARBA00023125"/>
    </source>
</evidence>
<feature type="domain" description="SAP" evidence="11">
    <location>
        <begin position="834"/>
        <end position="868"/>
    </location>
</feature>
<dbReference type="InterPro" id="IPR013765">
    <property type="entry name" value="DNA_recomb/repair_RecA"/>
</dbReference>
<evidence type="ECO:0000256" key="2">
    <source>
        <dbReference type="ARBA" id="ARBA00022741"/>
    </source>
</evidence>
<organism evidence="12 13">
    <name type="scientific">Skeletonema marinoi</name>
    <dbReference type="NCBI Taxonomy" id="267567"/>
    <lineage>
        <taxon>Eukaryota</taxon>
        <taxon>Sar</taxon>
        <taxon>Stramenopiles</taxon>
        <taxon>Ochrophyta</taxon>
        <taxon>Bacillariophyta</taxon>
        <taxon>Coscinodiscophyceae</taxon>
        <taxon>Thalassiosirophycidae</taxon>
        <taxon>Thalassiosirales</taxon>
        <taxon>Skeletonemataceae</taxon>
        <taxon>Skeletonema</taxon>
        <taxon>Skeletonema marinoi-dohrnii complex</taxon>
    </lineage>
</organism>
<dbReference type="InterPro" id="IPR003034">
    <property type="entry name" value="SAP_dom"/>
</dbReference>
<dbReference type="NCBIfam" id="TIGR02012">
    <property type="entry name" value="tigrfam_recA"/>
    <property type="match status" value="1"/>
</dbReference>
<sequence length="875" mass="95707">MLLHHRLSSSALSALLLLAAASNQLATAFTTPTPSTKIHQSNRHINAPITTTLSARKKNAENEESESLYNTSSSSSSGTNPAKKAALEGVLQRIERNYGRGSIVKLGDADRMIVEVISTGSLTLGEYVTCNAALGGGYPKGRVIEIYGPESSGKTTLALHALAESQQNGGIAAFVDAEHALDPKYAAALGVDVDSLLVSQPDSGEMALDIVDQLVRSSAVDVIVVDSVAALVPRAELEGEMSDMQVGLQARLMSKALRKITASLSLSQCTVIFLNQLRSKVGVIYGSPEITSGGNALKFYASVRLDTRRREILPDNLGIRAKVKVVKNKVAAPFKVIELDILFGEGIDKMGCLIDAALDLGVVQRKGSWYSYEGANFAQGRVNASLYLKDHREVAVGMERAVREALLDDGNGVVTSSEDDEAGDFEEVGTVTEESSVLDSTYGGTKGRETAEKARRSEEKRRQVRQTEGFATPGVSSVIPGAQNLPLDIAKTEREYMMSLSSSDDDDVIDEYNLDKFVALWTEEGLGHLRMLRFEEAGASFDKVYNIKPDVYLWQDGIVKYYLGDYHGAAESLAKNAKRYEVRFMEPASEERIWRDAAELKVISSLNGGRKVSKNFTNVPAAMRVVIDEESGVDEKTAELESIATERRKVIRIARQLFSCSLRNDSKGVALARAQLQACCGDSFPSSLKSSLPTLSASKKTKSSSSSSFASKDHKMHKLHSFFYLGLHYDSLGRSYESKQCMKMALKTCAHSISGNGQDITYLLPVIHMTVRDWYDDDEFDMEEDGIELNDEELMEQLLVEGGVKLDLNAGEDHTTSNDDTASSKLTSSLRESIKDWKMVDLKNELKARKLKVSGSKKELQDRLVDDLKREADTS</sequence>
<feature type="domain" description="RecA family profile 2" evidence="10">
    <location>
        <begin position="282"/>
        <end position="352"/>
    </location>
</feature>
<proteinExistence type="inferred from homology"/>
<dbReference type="InterPro" id="IPR049261">
    <property type="entry name" value="RecA-like_C"/>
</dbReference>
<dbReference type="GO" id="GO:0003697">
    <property type="term" value="F:single-stranded DNA binding"/>
    <property type="evidence" value="ECO:0007669"/>
    <property type="project" value="InterPro"/>
</dbReference>
<feature type="signal peptide" evidence="8">
    <location>
        <begin position="1"/>
        <end position="28"/>
    </location>
</feature>
<evidence type="ECO:0000256" key="3">
    <source>
        <dbReference type="ARBA" id="ARBA00022840"/>
    </source>
</evidence>
<dbReference type="Pfam" id="PF02037">
    <property type="entry name" value="SAP"/>
    <property type="match status" value="1"/>
</dbReference>
<dbReference type="InterPro" id="IPR027417">
    <property type="entry name" value="P-loop_NTPase"/>
</dbReference>
<evidence type="ECO:0000313" key="13">
    <source>
        <dbReference type="Proteomes" id="UP001224775"/>
    </source>
</evidence>
<accession>A0AAD8Y4C2</accession>
<keyword evidence="4" id="KW-0238">DNA-binding</keyword>
<evidence type="ECO:0000259" key="10">
    <source>
        <dbReference type="PROSITE" id="PS50163"/>
    </source>
</evidence>
<dbReference type="Proteomes" id="UP001224775">
    <property type="component" value="Unassembled WGS sequence"/>
</dbReference>
<feature type="region of interest" description="Disordered" evidence="7">
    <location>
        <begin position="691"/>
        <end position="710"/>
    </location>
</feature>
<name>A0AAD8Y4C2_9STRA</name>
<dbReference type="Gene3D" id="1.10.720.30">
    <property type="entry name" value="SAP domain"/>
    <property type="match status" value="1"/>
</dbReference>
<keyword evidence="3 6" id="KW-0067">ATP-binding</keyword>
<dbReference type="PROSITE" id="PS50800">
    <property type="entry name" value="SAP"/>
    <property type="match status" value="1"/>
</dbReference>
<dbReference type="GO" id="GO:0006281">
    <property type="term" value="P:DNA repair"/>
    <property type="evidence" value="ECO:0007669"/>
    <property type="project" value="InterPro"/>
</dbReference>
<dbReference type="PANTHER" id="PTHR45900:SF1">
    <property type="entry name" value="MITOCHONDRIAL DNA REPAIR PROTEIN RECA HOMOLOG-RELATED"/>
    <property type="match status" value="1"/>
</dbReference>
<dbReference type="GO" id="GO:0005524">
    <property type="term" value="F:ATP binding"/>
    <property type="evidence" value="ECO:0007669"/>
    <property type="project" value="UniProtKB-KW"/>
</dbReference>
<dbReference type="GO" id="GO:0006310">
    <property type="term" value="P:DNA recombination"/>
    <property type="evidence" value="ECO:0007669"/>
    <property type="project" value="UniProtKB-KW"/>
</dbReference>
<dbReference type="InterPro" id="IPR049428">
    <property type="entry name" value="RecA-like_N"/>
</dbReference>
<dbReference type="PROSITE" id="PS50162">
    <property type="entry name" value="RECA_2"/>
    <property type="match status" value="1"/>
</dbReference>
<dbReference type="Pfam" id="PF00154">
    <property type="entry name" value="RecA_N"/>
    <property type="match status" value="1"/>
</dbReference>
<dbReference type="InterPro" id="IPR023400">
    <property type="entry name" value="RecA_C_sf"/>
</dbReference>
<dbReference type="InterPro" id="IPR003593">
    <property type="entry name" value="AAA+_ATPase"/>
</dbReference>
<gene>
    <name evidence="12" type="ORF">QTG54_010226</name>
</gene>
<dbReference type="InterPro" id="IPR020587">
    <property type="entry name" value="RecA_monomer-monomer_interface"/>
</dbReference>
<evidence type="ECO:0000259" key="11">
    <source>
        <dbReference type="PROSITE" id="PS50800"/>
    </source>
</evidence>
<evidence type="ECO:0000256" key="5">
    <source>
        <dbReference type="ARBA" id="ARBA00023172"/>
    </source>
</evidence>
<dbReference type="EMBL" id="JATAAI010000019">
    <property type="protein sequence ID" value="KAK1738910.1"/>
    <property type="molecule type" value="Genomic_DNA"/>
</dbReference>
<keyword evidence="5" id="KW-0233">DNA recombination</keyword>
<dbReference type="GO" id="GO:0140664">
    <property type="term" value="F:ATP-dependent DNA damage sensor activity"/>
    <property type="evidence" value="ECO:0007669"/>
    <property type="project" value="InterPro"/>
</dbReference>
<comment type="similarity">
    <text evidence="1 6">Belongs to the RecA family.</text>
</comment>
<feature type="region of interest" description="Disordered" evidence="7">
    <location>
        <begin position="58"/>
        <end position="84"/>
    </location>
</feature>
<dbReference type="InterPro" id="IPR011990">
    <property type="entry name" value="TPR-like_helical_dom_sf"/>
</dbReference>
<dbReference type="InterPro" id="IPR036361">
    <property type="entry name" value="SAP_dom_sf"/>
</dbReference>
<dbReference type="SUPFAM" id="SSF48452">
    <property type="entry name" value="TPR-like"/>
    <property type="match status" value="1"/>
</dbReference>
<feature type="chain" id="PRO_5042248963" evidence="8">
    <location>
        <begin position="29"/>
        <end position="875"/>
    </location>
</feature>
<dbReference type="HAMAP" id="MF_00268">
    <property type="entry name" value="RecA"/>
    <property type="match status" value="1"/>
</dbReference>
<dbReference type="SMART" id="SM00513">
    <property type="entry name" value="SAP"/>
    <property type="match status" value="1"/>
</dbReference>
<feature type="domain" description="RecA family profile 1" evidence="9">
    <location>
        <begin position="113"/>
        <end position="277"/>
    </location>
</feature>
<dbReference type="PROSITE" id="PS50163">
    <property type="entry name" value="RECA_3"/>
    <property type="match status" value="1"/>
</dbReference>
<dbReference type="SUPFAM" id="SSF52540">
    <property type="entry name" value="P-loop containing nucleoside triphosphate hydrolases"/>
    <property type="match status" value="1"/>
</dbReference>
<evidence type="ECO:0000256" key="8">
    <source>
        <dbReference type="SAM" id="SignalP"/>
    </source>
</evidence>
<feature type="region of interest" description="Disordered" evidence="7">
    <location>
        <begin position="438"/>
        <end position="470"/>
    </location>
</feature>
<evidence type="ECO:0000256" key="6">
    <source>
        <dbReference type="RuleBase" id="RU003422"/>
    </source>
</evidence>
<dbReference type="FunFam" id="3.40.50.300:FF:000087">
    <property type="entry name" value="Recombinase RecA"/>
    <property type="match status" value="1"/>
</dbReference>
<protein>
    <submittedName>
        <fullName evidence="12">Recombinase A family protein</fullName>
    </submittedName>
</protein>
<comment type="caution">
    <text evidence="12">The sequence shown here is derived from an EMBL/GenBank/DDBJ whole genome shotgun (WGS) entry which is preliminary data.</text>
</comment>
<evidence type="ECO:0000259" key="9">
    <source>
        <dbReference type="PROSITE" id="PS50162"/>
    </source>
</evidence>
<dbReference type="AlphaFoldDB" id="A0AAD8Y4C2"/>
<dbReference type="PROSITE" id="PS00321">
    <property type="entry name" value="RECA_1"/>
    <property type="match status" value="1"/>
</dbReference>
<keyword evidence="2 6" id="KW-0547">Nucleotide-binding</keyword>
<evidence type="ECO:0000256" key="1">
    <source>
        <dbReference type="ARBA" id="ARBA00009391"/>
    </source>
</evidence>
<dbReference type="Gene3D" id="3.40.50.300">
    <property type="entry name" value="P-loop containing nucleotide triphosphate hydrolases"/>
    <property type="match status" value="1"/>
</dbReference>
<dbReference type="InterPro" id="IPR020584">
    <property type="entry name" value="DNA_recomb/repair_RecA_CS"/>
</dbReference>
<dbReference type="PANTHER" id="PTHR45900">
    <property type="entry name" value="RECA"/>
    <property type="match status" value="1"/>
</dbReference>
<evidence type="ECO:0000313" key="12">
    <source>
        <dbReference type="EMBL" id="KAK1738910.1"/>
    </source>
</evidence>
<dbReference type="CDD" id="cd00983">
    <property type="entry name" value="RecA"/>
    <property type="match status" value="1"/>
</dbReference>
<dbReference type="SMART" id="SM00382">
    <property type="entry name" value="AAA"/>
    <property type="match status" value="1"/>
</dbReference>
<dbReference type="InterPro" id="IPR020588">
    <property type="entry name" value="RecA_ATP-bd"/>
</dbReference>
<evidence type="ECO:0000256" key="7">
    <source>
        <dbReference type="SAM" id="MobiDB-lite"/>
    </source>
</evidence>
<feature type="compositionally biased region" description="Basic and acidic residues" evidence="7">
    <location>
        <begin position="446"/>
        <end position="461"/>
    </location>
</feature>
<dbReference type="Pfam" id="PF21096">
    <property type="entry name" value="RecA_C"/>
    <property type="match status" value="1"/>
</dbReference>
<reference evidence="12" key="1">
    <citation type="submission" date="2023-06" db="EMBL/GenBank/DDBJ databases">
        <title>Survivors Of The Sea: Transcriptome response of Skeletonema marinoi to long-term dormancy.</title>
        <authorList>
            <person name="Pinder M.I.M."/>
            <person name="Kourtchenko O."/>
            <person name="Robertson E.K."/>
            <person name="Larsson T."/>
            <person name="Maumus F."/>
            <person name="Osuna-Cruz C.M."/>
            <person name="Vancaester E."/>
            <person name="Stenow R."/>
            <person name="Vandepoele K."/>
            <person name="Ploug H."/>
            <person name="Bruchert V."/>
            <person name="Godhe A."/>
            <person name="Topel M."/>
        </authorList>
    </citation>
    <scope>NUCLEOTIDE SEQUENCE</scope>
    <source>
        <strain evidence="12">R05AC</strain>
    </source>
</reference>
<dbReference type="PRINTS" id="PR00142">
    <property type="entry name" value="RECA"/>
</dbReference>
<dbReference type="SUPFAM" id="SSF54752">
    <property type="entry name" value="RecA protein, C-terminal domain"/>
    <property type="match status" value="1"/>
</dbReference>
<dbReference type="SUPFAM" id="SSF68906">
    <property type="entry name" value="SAP domain"/>
    <property type="match status" value="1"/>
</dbReference>
<keyword evidence="13" id="KW-1185">Reference proteome</keyword>
<keyword evidence="8" id="KW-0732">Signal</keyword>
<feature type="compositionally biased region" description="Low complexity" evidence="7">
    <location>
        <begin position="67"/>
        <end position="77"/>
    </location>
</feature>